<evidence type="ECO:0000259" key="9">
    <source>
        <dbReference type="Pfam" id="PF01915"/>
    </source>
</evidence>
<dbReference type="EMBL" id="JAJAQC010000052">
    <property type="protein sequence ID" value="MDA0567262.1"/>
    <property type="molecule type" value="Genomic_DNA"/>
</dbReference>
<dbReference type="AlphaFoldDB" id="A0A9X3NP24"/>
<evidence type="ECO:0000256" key="3">
    <source>
        <dbReference type="ARBA" id="ARBA00012663"/>
    </source>
</evidence>
<dbReference type="Pfam" id="PF00933">
    <property type="entry name" value="Glyco_hydro_3"/>
    <property type="match status" value="1"/>
</dbReference>
<dbReference type="Gene3D" id="3.20.20.300">
    <property type="entry name" value="Glycoside hydrolase, family 3, N-terminal domain"/>
    <property type="match status" value="1"/>
</dbReference>
<keyword evidence="5" id="KW-0326">Glycosidase</keyword>
<dbReference type="GO" id="GO:0005975">
    <property type="term" value="P:carbohydrate metabolic process"/>
    <property type="evidence" value="ECO:0007669"/>
    <property type="project" value="InterPro"/>
</dbReference>
<feature type="compositionally biased region" description="Basic and acidic residues" evidence="6">
    <location>
        <begin position="40"/>
        <end position="58"/>
    </location>
</feature>
<feature type="region of interest" description="Disordered" evidence="6">
    <location>
        <begin position="24"/>
        <end position="58"/>
    </location>
</feature>
<feature type="domain" description="Glycoside hydrolase family 3 N-terminal" evidence="8">
    <location>
        <begin position="67"/>
        <end position="385"/>
    </location>
</feature>
<dbReference type="Proteomes" id="UP001140076">
    <property type="component" value="Unassembled WGS sequence"/>
</dbReference>
<keyword evidence="7" id="KW-0732">Signal</keyword>
<dbReference type="InterPro" id="IPR036962">
    <property type="entry name" value="Glyco_hydro_3_N_sf"/>
</dbReference>
<dbReference type="PANTHER" id="PTHR30480">
    <property type="entry name" value="BETA-HEXOSAMINIDASE-RELATED"/>
    <property type="match status" value="1"/>
</dbReference>
<dbReference type="PRINTS" id="PR00133">
    <property type="entry name" value="GLHYDRLASE3"/>
</dbReference>
<feature type="signal peptide" evidence="7">
    <location>
        <begin position="1"/>
        <end position="22"/>
    </location>
</feature>
<gene>
    <name evidence="10" type="ORF">LG943_23510</name>
</gene>
<dbReference type="SUPFAM" id="SSF51445">
    <property type="entry name" value="(Trans)glycosidases"/>
    <property type="match status" value="1"/>
</dbReference>
<evidence type="ECO:0000256" key="4">
    <source>
        <dbReference type="ARBA" id="ARBA00022801"/>
    </source>
</evidence>
<protein>
    <recommendedName>
        <fullName evidence="3">beta-N-acetylhexosaminidase</fullName>
        <ecNumber evidence="3">3.2.1.52</ecNumber>
    </recommendedName>
</protein>
<dbReference type="EC" id="3.2.1.52" evidence="3"/>
<dbReference type="GO" id="GO:0004563">
    <property type="term" value="F:beta-N-acetylhexosaminidase activity"/>
    <property type="evidence" value="ECO:0007669"/>
    <property type="project" value="UniProtKB-EC"/>
</dbReference>
<dbReference type="InterPro" id="IPR002772">
    <property type="entry name" value="Glyco_hydro_3_C"/>
</dbReference>
<keyword evidence="11" id="KW-1185">Reference proteome</keyword>
<evidence type="ECO:0000256" key="5">
    <source>
        <dbReference type="ARBA" id="ARBA00023295"/>
    </source>
</evidence>
<dbReference type="InterPro" id="IPR001764">
    <property type="entry name" value="Glyco_hydro_3_N"/>
</dbReference>
<dbReference type="InterPro" id="IPR050226">
    <property type="entry name" value="NagZ_Beta-hexosaminidase"/>
</dbReference>
<dbReference type="PANTHER" id="PTHR30480:SF13">
    <property type="entry name" value="BETA-HEXOSAMINIDASE"/>
    <property type="match status" value="1"/>
</dbReference>
<evidence type="ECO:0000259" key="8">
    <source>
        <dbReference type="Pfam" id="PF00933"/>
    </source>
</evidence>
<dbReference type="PROSITE" id="PS51257">
    <property type="entry name" value="PROKAR_LIPOPROTEIN"/>
    <property type="match status" value="1"/>
</dbReference>
<dbReference type="Gene3D" id="3.40.50.1700">
    <property type="entry name" value="Glycoside hydrolase family 3 C-terminal domain"/>
    <property type="match status" value="1"/>
</dbReference>
<sequence length="564" mass="58363">MHPCRILALLGALALVLTSACAPGGAERPSDAESSPDAQELERRRERERERLAEEKAEEVLAGMSTADKIGQLLVLTAEGTTAQDSADLVSRYRPGGLIYFPESLTGAEQIARMSNGLQRAAADHGAGVPLFLGIDQEQGMVSRLEIGTRFPDAMAVGATRDPDQAAALARVTAEELAALGINLDYAPDADVNSDPANPVIGIRSFGSDPDLVADLAAAEAEAFADAGVVPVVKHFPGHGDTAADSHTGLPVVDKTRREWEREDLPPFRRAVEADVDAVMTAHLVLPALDDSGEPATLSPRVVRDVLRGELGYDGMVTTDALNMEGVRQTHDDGEVAVRAVLAGVDQLLMPPDPQAAVDALRAAVEDGRISQDRLDASVRRILKVKAERGLFDAEPADVQAAAGALGTDDHRAAAAELAERSVTLLRNEGGALPAAEGATVSVTGTGAEEIGAELERLGLTVTADPAGADLAVVGTLNARGDAGQAALVASAAASGTPVAVVAQGNPYDIADLPDADAYLATYSAVDPSRAAAARVIAGEVAPSGRLPVDIPGTDLRFGDGLEY</sequence>
<evidence type="ECO:0000256" key="7">
    <source>
        <dbReference type="SAM" id="SignalP"/>
    </source>
</evidence>
<dbReference type="GO" id="GO:0009254">
    <property type="term" value="P:peptidoglycan turnover"/>
    <property type="evidence" value="ECO:0007669"/>
    <property type="project" value="TreeGrafter"/>
</dbReference>
<evidence type="ECO:0000313" key="10">
    <source>
        <dbReference type="EMBL" id="MDA0567262.1"/>
    </source>
</evidence>
<reference evidence="10" key="1">
    <citation type="submission" date="2021-10" db="EMBL/GenBank/DDBJ databases">
        <title>Streptomonospora sp. nov., isolated from mangrove soil.</title>
        <authorList>
            <person name="Chen X."/>
            <person name="Ge X."/>
            <person name="Liu W."/>
        </authorList>
    </citation>
    <scope>NUCLEOTIDE SEQUENCE</scope>
    <source>
        <strain evidence="10">S1-112</strain>
    </source>
</reference>
<comment type="similarity">
    <text evidence="2">Belongs to the glycosyl hydrolase 3 family.</text>
</comment>
<comment type="catalytic activity">
    <reaction evidence="1">
        <text>Hydrolysis of terminal non-reducing N-acetyl-D-hexosamine residues in N-acetyl-beta-D-hexosaminides.</text>
        <dbReference type="EC" id="3.2.1.52"/>
    </reaction>
</comment>
<comment type="caution">
    <text evidence="10">The sequence shown here is derived from an EMBL/GenBank/DDBJ whole genome shotgun (WGS) entry which is preliminary data.</text>
</comment>
<name>A0A9X3NP24_9ACTN</name>
<evidence type="ECO:0000256" key="2">
    <source>
        <dbReference type="ARBA" id="ARBA00005336"/>
    </source>
</evidence>
<keyword evidence="4 10" id="KW-0378">Hydrolase</keyword>
<accession>A0A9X3NP24</accession>
<evidence type="ECO:0000256" key="6">
    <source>
        <dbReference type="SAM" id="MobiDB-lite"/>
    </source>
</evidence>
<proteinExistence type="inferred from homology"/>
<feature type="domain" description="Glycoside hydrolase family 3 C-terminal" evidence="9">
    <location>
        <begin position="482"/>
        <end position="554"/>
    </location>
</feature>
<evidence type="ECO:0000313" key="11">
    <source>
        <dbReference type="Proteomes" id="UP001140076"/>
    </source>
</evidence>
<dbReference type="RefSeq" id="WP_270074510.1">
    <property type="nucleotide sequence ID" value="NZ_JAJAQC010000052.1"/>
</dbReference>
<organism evidence="10 11">
    <name type="scientific">Streptomonospora mangrovi</name>
    <dbReference type="NCBI Taxonomy" id="2883123"/>
    <lineage>
        <taxon>Bacteria</taxon>
        <taxon>Bacillati</taxon>
        <taxon>Actinomycetota</taxon>
        <taxon>Actinomycetes</taxon>
        <taxon>Streptosporangiales</taxon>
        <taxon>Nocardiopsidaceae</taxon>
        <taxon>Streptomonospora</taxon>
    </lineage>
</organism>
<dbReference type="InterPro" id="IPR036881">
    <property type="entry name" value="Glyco_hydro_3_C_sf"/>
</dbReference>
<dbReference type="SUPFAM" id="SSF52279">
    <property type="entry name" value="Beta-D-glucan exohydrolase, C-terminal domain"/>
    <property type="match status" value="1"/>
</dbReference>
<feature type="chain" id="PRO_5040735729" description="beta-N-acetylhexosaminidase" evidence="7">
    <location>
        <begin position="23"/>
        <end position="564"/>
    </location>
</feature>
<evidence type="ECO:0000256" key="1">
    <source>
        <dbReference type="ARBA" id="ARBA00001231"/>
    </source>
</evidence>
<dbReference type="InterPro" id="IPR017853">
    <property type="entry name" value="GH"/>
</dbReference>
<dbReference type="Pfam" id="PF01915">
    <property type="entry name" value="Glyco_hydro_3_C"/>
    <property type="match status" value="1"/>
</dbReference>